<feature type="transmembrane region" description="Helical" evidence="5">
    <location>
        <begin position="122"/>
        <end position="141"/>
    </location>
</feature>
<comment type="subcellular location">
    <subcellularLocation>
        <location evidence="1">Membrane</location>
        <topology evidence="1">Multi-pass membrane protein</topology>
    </subcellularLocation>
</comment>
<dbReference type="Proteomes" id="UP001597010">
    <property type="component" value="Unassembled WGS sequence"/>
</dbReference>
<feature type="transmembrane region" description="Helical" evidence="5">
    <location>
        <begin position="52"/>
        <end position="76"/>
    </location>
</feature>
<keyword evidence="4 5" id="KW-0472">Membrane</keyword>
<evidence type="ECO:0000256" key="3">
    <source>
        <dbReference type="ARBA" id="ARBA00022989"/>
    </source>
</evidence>
<keyword evidence="7" id="KW-1185">Reference proteome</keyword>
<dbReference type="PANTHER" id="PTHR43424">
    <property type="entry name" value="LOCUS PUTATIVE PROTEIN 1-RELATED"/>
    <property type="match status" value="1"/>
</dbReference>
<sequence>MRIPSIPGFDQQALEKYFKNTGMSFIGKVGSLIITMLVNIKIANYLHSTNFGILNGAITYVYFFQAVTSLGLDYYIVKELHQFPENRDRILGTSFRLKLMAGLVALPLIFLAYQVYPARSTPYLFVLILSFTGIIQSVNIVDPYFQSQVQSKYIMQVQVVSYLISAVIKLSLIYFFKAPVLWFVYAFLFDWVLLSAGYIITYQRKGRSITQWKYNGELARKLVSYSWPLIISGVMVSIYMRIDQIMLQNMRNAAEAGAYATVVRFSEAWYFIPSVIVSTLFPAILNARRDDINRYKRRLQNLYDLMVYISLPAAIIISFAAPLIYKLFKPEYAYAAPVLAVHIWSGVFVFLGVANGQQLIAEDYVRMSFIRTGFGAIVNILLNLLLIPKMGIMGTAIATLIAYACSTFFIILIPKLSRQGIMMLKSLFLVSLFQKIFIFEKK</sequence>
<organism evidence="6 7">
    <name type="scientific">Mucilaginibacter litoreus</name>
    <dbReference type="NCBI Taxonomy" id="1048221"/>
    <lineage>
        <taxon>Bacteria</taxon>
        <taxon>Pseudomonadati</taxon>
        <taxon>Bacteroidota</taxon>
        <taxon>Sphingobacteriia</taxon>
        <taxon>Sphingobacteriales</taxon>
        <taxon>Sphingobacteriaceae</taxon>
        <taxon>Mucilaginibacter</taxon>
    </lineage>
</organism>
<feature type="transmembrane region" description="Helical" evidence="5">
    <location>
        <begin position="305"/>
        <end position="328"/>
    </location>
</feature>
<evidence type="ECO:0000256" key="1">
    <source>
        <dbReference type="ARBA" id="ARBA00004141"/>
    </source>
</evidence>
<keyword evidence="2 5" id="KW-0812">Transmembrane</keyword>
<keyword evidence="3 5" id="KW-1133">Transmembrane helix</keyword>
<evidence type="ECO:0000313" key="7">
    <source>
        <dbReference type="Proteomes" id="UP001597010"/>
    </source>
</evidence>
<dbReference type="Pfam" id="PF01943">
    <property type="entry name" value="Polysacc_synt"/>
    <property type="match status" value="1"/>
</dbReference>
<feature type="transmembrane region" description="Helical" evidence="5">
    <location>
        <begin position="25"/>
        <end position="46"/>
    </location>
</feature>
<feature type="transmembrane region" description="Helical" evidence="5">
    <location>
        <begin position="222"/>
        <end position="242"/>
    </location>
</feature>
<feature type="transmembrane region" description="Helical" evidence="5">
    <location>
        <begin position="334"/>
        <end position="356"/>
    </location>
</feature>
<name>A0ABW3ASL1_9SPHI</name>
<dbReference type="RefSeq" id="WP_377112772.1">
    <property type="nucleotide sequence ID" value="NZ_JBHTHZ010000003.1"/>
</dbReference>
<proteinExistence type="predicted"/>
<accession>A0ABW3ASL1</accession>
<reference evidence="7" key="1">
    <citation type="journal article" date="2019" name="Int. J. Syst. Evol. Microbiol.">
        <title>The Global Catalogue of Microorganisms (GCM) 10K type strain sequencing project: providing services to taxonomists for standard genome sequencing and annotation.</title>
        <authorList>
            <consortium name="The Broad Institute Genomics Platform"/>
            <consortium name="The Broad Institute Genome Sequencing Center for Infectious Disease"/>
            <person name="Wu L."/>
            <person name="Ma J."/>
        </authorList>
    </citation>
    <scope>NUCLEOTIDE SEQUENCE [LARGE SCALE GENOMIC DNA]</scope>
    <source>
        <strain evidence="7">CCUG 61484</strain>
    </source>
</reference>
<feature type="transmembrane region" description="Helical" evidence="5">
    <location>
        <begin position="153"/>
        <end position="176"/>
    </location>
</feature>
<feature type="transmembrane region" description="Helical" evidence="5">
    <location>
        <begin position="268"/>
        <end position="285"/>
    </location>
</feature>
<feature type="transmembrane region" description="Helical" evidence="5">
    <location>
        <begin position="182"/>
        <end position="201"/>
    </location>
</feature>
<dbReference type="PANTHER" id="PTHR43424:SF1">
    <property type="entry name" value="LOCUS PUTATIVE PROTEIN 1-RELATED"/>
    <property type="match status" value="1"/>
</dbReference>
<dbReference type="EMBL" id="JBHTHZ010000003">
    <property type="protein sequence ID" value="MFD0793249.1"/>
    <property type="molecule type" value="Genomic_DNA"/>
</dbReference>
<feature type="transmembrane region" description="Helical" evidence="5">
    <location>
        <begin position="368"/>
        <end position="386"/>
    </location>
</feature>
<feature type="transmembrane region" description="Helical" evidence="5">
    <location>
        <begin position="392"/>
        <end position="413"/>
    </location>
</feature>
<dbReference type="InterPro" id="IPR052556">
    <property type="entry name" value="PolySynth_Transporter"/>
</dbReference>
<gene>
    <name evidence="6" type="ORF">ACFQZX_06440</name>
</gene>
<evidence type="ECO:0000256" key="2">
    <source>
        <dbReference type="ARBA" id="ARBA00022692"/>
    </source>
</evidence>
<evidence type="ECO:0000313" key="6">
    <source>
        <dbReference type="EMBL" id="MFD0793249.1"/>
    </source>
</evidence>
<comment type="caution">
    <text evidence="6">The sequence shown here is derived from an EMBL/GenBank/DDBJ whole genome shotgun (WGS) entry which is preliminary data.</text>
</comment>
<feature type="transmembrane region" description="Helical" evidence="5">
    <location>
        <begin position="97"/>
        <end position="116"/>
    </location>
</feature>
<evidence type="ECO:0000256" key="5">
    <source>
        <dbReference type="SAM" id="Phobius"/>
    </source>
</evidence>
<protein>
    <submittedName>
        <fullName evidence="6">Flippase</fullName>
    </submittedName>
</protein>
<dbReference type="CDD" id="cd13128">
    <property type="entry name" value="MATE_Wzx_like"/>
    <property type="match status" value="1"/>
</dbReference>
<evidence type="ECO:0000256" key="4">
    <source>
        <dbReference type="ARBA" id="ARBA00023136"/>
    </source>
</evidence>
<dbReference type="InterPro" id="IPR002797">
    <property type="entry name" value="Polysacc_synth"/>
</dbReference>